<organism evidence="5 6">
    <name type="scientific">Candidatus Thiodiazotropha endolucinida</name>
    <dbReference type="NCBI Taxonomy" id="1655433"/>
    <lineage>
        <taxon>Bacteria</taxon>
        <taxon>Pseudomonadati</taxon>
        <taxon>Pseudomonadota</taxon>
        <taxon>Gammaproteobacteria</taxon>
        <taxon>Chromatiales</taxon>
        <taxon>Sedimenticolaceae</taxon>
        <taxon>Candidatus Thiodiazotropha</taxon>
    </lineage>
</organism>
<dbReference type="AlphaFoldDB" id="A0A7Z1ADS0"/>
<keyword evidence="3" id="KW-1133">Transmembrane helix</keyword>
<sequence length="464" mass="51559">MTKRALIVDDSKTARQVLSGKLSKYGISVVALESAAAAIDFLYENAPDAIFMDYEMPGMDGFQALKVIKSNPNTAVIPVMMYTSKAGGLEVSQARALGAVGVLPKQLEVQDLEDVLRSLHLMPDQESLVPGFEDSELESVRTVRRQSNIHSITEHERRKSATVEPVSLPMDGVLGPLPTGDDSLKRFIRKEQNLSEIRLQEKLEKHFAETQSELYELEALQEVSRFQARRAQILGGISLLFILVGFAITYYFLVLSPAQKKAVIGSDPDSEAIYELISAQNEQIEQMSRKIEETGYGSVATPGSLIPVDLIEWAANQGTEFEYGEIPFNDQRALWLAELVDQLKEAGFRGTIELRATHGNYCLQKSEGDEYVLANDGLAISECLFAADHRDSNDYINGQSVAFANYMNVELARSGGELEILLFSSGFNDPLIPYPSVYEVKTAKEWNRIATQNQRVRVSLYSNL</sequence>
<dbReference type="PROSITE" id="PS50110">
    <property type="entry name" value="RESPONSE_REGULATORY"/>
    <property type="match status" value="1"/>
</dbReference>
<feature type="modified residue" description="4-aspartylphosphate" evidence="2">
    <location>
        <position position="53"/>
    </location>
</feature>
<dbReference type="InterPro" id="IPR001789">
    <property type="entry name" value="Sig_transdc_resp-reg_receiver"/>
</dbReference>
<dbReference type="SMART" id="SM00448">
    <property type="entry name" value="REC"/>
    <property type="match status" value="1"/>
</dbReference>
<dbReference type="Pfam" id="PF00072">
    <property type="entry name" value="Response_reg"/>
    <property type="match status" value="1"/>
</dbReference>
<feature type="domain" description="Response regulatory" evidence="4">
    <location>
        <begin position="4"/>
        <end position="120"/>
    </location>
</feature>
<evidence type="ECO:0000256" key="3">
    <source>
        <dbReference type="SAM" id="Phobius"/>
    </source>
</evidence>
<evidence type="ECO:0000256" key="2">
    <source>
        <dbReference type="PROSITE-ProRule" id="PRU00169"/>
    </source>
</evidence>
<evidence type="ECO:0000313" key="6">
    <source>
        <dbReference type="Proteomes" id="UP000094769"/>
    </source>
</evidence>
<evidence type="ECO:0000313" key="5">
    <source>
        <dbReference type="EMBL" id="ODJ86112.1"/>
    </source>
</evidence>
<reference evidence="5 6" key="1">
    <citation type="submission" date="2016-06" db="EMBL/GenBank/DDBJ databases">
        <title>Genome sequence of endosymbiont of Candidatus Endolucinida thiodiazotropha.</title>
        <authorList>
            <person name="Poehlein A."/>
            <person name="Koenig S."/>
            <person name="Heiden S.E."/>
            <person name="Thuermer A."/>
            <person name="Voget S."/>
            <person name="Daniel R."/>
            <person name="Markert S."/>
            <person name="Gros O."/>
            <person name="Schweder T."/>
        </authorList>
    </citation>
    <scope>NUCLEOTIDE SEQUENCE [LARGE SCALE GENOMIC DNA]</scope>
    <source>
        <strain evidence="5 6">COS</strain>
    </source>
</reference>
<proteinExistence type="predicted"/>
<keyword evidence="3" id="KW-0472">Membrane</keyword>
<keyword evidence="3" id="KW-0812">Transmembrane</keyword>
<dbReference type="EMBL" id="MARB01000027">
    <property type="protein sequence ID" value="ODJ86112.1"/>
    <property type="molecule type" value="Genomic_DNA"/>
</dbReference>
<feature type="transmembrane region" description="Helical" evidence="3">
    <location>
        <begin position="233"/>
        <end position="253"/>
    </location>
</feature>
<dbReference type="PANTHER" id="PTHR44591:SF24">
    <property type="entry name" value="PROTEIN-GLUTAMATE METHYLESTERASE_PROTEIN-GLUTAMINE GLUTAMINASE 1"/>
    <property type="match status" value="1"/>
</dbReference>
<comment type="caution">
    <text evidence="5">The sequence shown here is derived from an EMBL/GenBank/DDBJ whole genome shotgun (WGS) entry which is preliminary data.</text>
</comment>
<dbReference type="GO" id="GO:0000160">
    <property type="term" value="P:phosphorelay signal transduction system"/>
    <property type="evidence" value="ECO:0007669"/>
    <property type="project" value="InterPro"/>
</dbReference>
<dbReference type="CDD" id="cd00156">
    <property type="entry name" value="REC"/>
    <property type="match status" value="1"/>
</dbReference>
<dbReference type="PANTHER" id="PTHR44591">
    <property type="entry name" value="STRESS RESPONSE REGULATOR PROTEIN 1"/>
    <property type="match status" value="1"/>
</dbReference>
<dbReference type="InterPro" id="IPR050595">
    <property type="entry name" value="Bact_response_regulator"/>
</dbReference>
<dbReference type="InterPro" id="IPR011006">
    <property type="entry name" value="CheY-like_superfamily"/>
</dbReference>
<evidence type="ECO:0000259" key="4">
    <source>
        <dbReference type="PROSITE" id="PS50110"/>
    </source>
</evidence>
<keyword evidence="1 2" id="KW-0597">Phosphoprotein</keyword>
<name>A0A7Z1ADS0_9GAMM</name>
<dbReference type="SUPFAM" id="SSF52172">
    <property type="entry name" value="CheY-like"/>
    <property type="match status" value="1"/>
</dbReference>
<dbReference type="RefSeq" id="WP_069127596.1">
    <property type="nucleotide sequence ID" value="NZ_MARB01000027.1"/>
</dbReference>
<dbReference type="Proteomes" id="UP000094769">
    <property type="component" value="Unassembled WGS sequence"/>
</dbReference>
<accession>A0A7Z1ADS0</accession>
<dbReference type="Gene3D" id="3.40.50.2300">
    <property type="match status" value="1"/>
</dbReference>
<protein>
    <submittedName>
        <fullName evidence="5">Response regulator MprA</fullName>
    </submittedName>
</protein>
<gene>
    <name evidence="5" type="primary">mprA</name>
    <name evidence="5" type="ORF">CODIS_36470</name>
</gene>
<evidence type="ECO:0000256" key="1">
    <source>
        <dbReference type="ARBA" id="ARBA00022553"/>
    </source>
</evidence>
<keyword evidence="6" id="KW-1185">Reference proteome</keyword>
<dbReference type="OrthoDB" id="9800897at2"/>